<reference evidence="11" key="1">
    <citation type="submission" date="2012-02" db="EMBL/GenBank/DDBJ databases">
        <title>Genome sequencing of Giardia lamblia Genotypes A2 and B isolates (DH and GS) and comparative analysis with the genomes of Genotypes A1 and E (WB and Pig).</title>
        <authorList>
            <person name="Adam R."/>
            <person name="Dahlstrom E."/>
            <person name="Martens C."/>
            <person name="Bruno D."/>
            <person name="Barbian K."/>
            <person name="Porcella S.F."/>
            <person name="Nash T."/>
        </authorList>
    </citation>
    <scope>NUCLEOTIDE SEQUENCE</scope>
    <source>
        <strain evidence="11">DH</strain>
    </source>
</reference>
<evidence type="ECO:0000313" key="11">
    <source>
        <dbReference type="Proteomes" id="UP000018320"/>
    </source>
</evidence>
<dbReference type="GO" id="GO:0005525">
    <property type="term" value="F:GTP binding"/>
    <property type="evidence" value="ECO:0007669"/>
    <property type="project" value="UniProtKB-KW"/>
</dbReference>
<keyword evidence="7" id="KW-0342">GTP-binding</keyword>
<accession>V6TQ08</accession>
<dbReference type="EMBL" id="AHGT01000006">
    <property type="protein sequence ID" value="ESU39110.1"/>
    <property type="molecule type" value="Genomic_DNA"/>
</dbReference>
<dbReference type="GO" id="GO:0005737">
    <property type="term" value="C:cytoplasm"/>
    <property type="evidence" value="ECO:0007669"/>
    <property type="project" value="UniProtKB-SubCell"/>
</dbReference>
<evidence type="ECO:0000256" key="1">
    <source>
        <dbReference type="ARBA" id="ARBA00004496"/>
    </source>
</evidence>
<comment type="caution">
    <text evidence="10">The sequence shown here is derived from an EMBL/GenBank/DDBJ whole genome shotgun (WGS) entry which is preliminary data.</text>
</comment>
<evidence type="ECO:0000256" key="3">
    <source>
        <dbReference type="ARBA" id="ARBA00022490"/>
    </source>
</evidence>
<comment type="subcellular location">
    <subcellularLocation>
        <location evidence="1">Cytoplasm</location>
    </subcellularLocation>
</comment>
<dbReference type="GO" id="GO:0003924">
    <property type="term" value="F:GTPase activity"/>
    <property type="evidence" value="ECO:0007669"/>
    <property type="project" value="InterPro"/>
</dbReference>
<organism evidence="10 11">
    <name type="scientific">Giardia intestinalis</name>
    <name type="common">Giardia lamblia</name>
    <dbReference type="NCBI Taxonomy" id="5741"/>
    <lineage>
        <taxon>Eukaryota</taxon>
        <taxon>Metamonada</taxon>
        <taxon>Diplomonadida</taxon>
        <taxon>Hexamitidae</taxon>
        <taxon>Giardiinae</taxon>
        <taxon>Giardia</taxon>
    </lineage>
</organism>
<dbReference type="VEuPathDB" id="GiardiaDB:DHA2_17460"/>
<evidence type="ECO:0000256" key="7">
    <source>
        <dbReference type="ARBA" id="ARBA00023134"/>
    </source>
</evidence>
<evidence type="ECO:0000256" key="5">
    <source>
        <dbReference type="ARBA" id="ARBA00022801"/>
    </source>
</evidence>
<dbReference type="SUPFAM" id="SSF50465">
    <property type="entry name" value="EF-Tu/eEF-1alpha/eIF2-gamma C-terminal domain"/>
    <property type="match status" value="1"/>
</dbReference>
<proteinExistence type="inferred from homology"/>
<keyword evidence="6" id="KW-0648">Protein biosynthesis</keyword>
<keyword evidence="5" id="KW-0378">Hydrolase</keyword>
<dbReference type="InterPro" id="IPR009000">
    <property type="entry name" value="Transl_B-barrel_sf"/>
</dbReference>
<sequence length="486" mass="53733">VPSLARLFHLKEAQEIANKKSMSSQEVVQVEEEKRKNLNIVFIGHVDAGKSTISGHLVSDLGKLDKRQLEKLEQQAKALNRESWKYAFAMDTSEEEREKGKTVECARESFLTPNGRRITIIDAPGHKGFVHNMISGAAQADTAILVISARKGEFESGFERGGQTSEHALLAYVNGIKQIVCLINKMDDITVEYCKKRYDSIVSQLKLYLENVGYASKNIFFLPISGFTGENLISTKELNPKLSEWYSGPSFLDLLDELKVPKRDTKSPLCACVSGHYKENSAFIVVKVEQGKMSIGDTVLCLPENKAFDILDIEGEQEEGSKLVQAKAGDNVRIKVKDDIWEFLTEGSVICAQPSPGQSPSVSVTNRFQANLLIVSTAENLVITSGYSCVAHINLQQVGCQIRAILADLDLKTGKVKPEYIVSTEPLKVRRPTHVLSKARIICEIITQKPVCVQSYAGHEALGRIILRHESDTVAIGYIVSVKPAK</sequence>
<dbReference type="InterPro" id="IPR050100">
    <property type="entry name" value="TRAFAC_GTPase_members"/>
</dbReference>
<dbReference type="Gene3D" id="3.40.50.300">
    <property type="entry name" value="P-loop containing nucleotide triphosphate hydrolases"/>
    <property type="match status" value="1"/>
</dbReference>
<evidence type="ECO:0000256" key="8">
    <source>
        <dbReference type="ARBA" id="ARBA00049117"/>
    </source>
</evidence>
<evidence type="ECO:0000256" key="4">
    <source>
        <dbReference type="ARBA" id="ARBA00022741"/>
    </source>
</evidence>
<dbReference type="VEuPathDB" id="GiardiaDB:GL50581_4558"/>
<protein>
    <submittedName>
        <fullName evidence="10">Elongation factor 1-alpha family protein</fullName>
    </submittedName>
</protein>
<dbReference type="Proteomes" id="UP000018320">
    <property type="component" value="Unassembled WGS sequence"/>
</dbReference>
<dbReference type="Pfam" id="PF22594">
    <property type="entry name" value="GTP-eEF1A_C"/>
    <property type="match status" value="1"/>
</dbReference>
<keyword evidence="10" id="KW-0251">Elongation factor</keyword>
<reference evidence="10 11" key="2">
    <citation type="journal article" date="2013" name="Genome Biol. Evol.">
        <title>Genome sequencing of Giardia lamblia genotypes A2 and B isolates (DH and GS) and comparative analysis with the genomes of genotypes A1 and E (WB and Pig).</title>
        <authorList>
            <person name="Adam R.D."/>
            <person name="Dahlstrom E.W."/>
            <person name="Martens C.A."/>
            <person name="Bruno D.P."/>
            <person name="Barbian K.D."/>
            <person name="Ricklefs S.M."/>
            <person name="Hernandez M.M."/>
            <person name="Narla N.P."/>
            <person name="Patel R.B."/>
            <person name="Porcella S.F."/>
            <person name="Nash T.E."/>
        </authorList>
    </citation>
    <scope>NUCLEOTIDE SEQUENCE [LARGE SCALE GENOMIC DNA]</scope>
    <source>
        <strain evidence="10 11">DH</strain>
    </source>
</reference>
<feature type="domain" description="Tr-type G" evidence="9">
    <location>
        <begin position="35"/>
        <end position="269"/>
    </location>
</feature>
<dbReference type="Gene3D" id="2.40.30.10">
    <property type="entry name" value="Translation factors"/>
    <property type="match status" value="2"/>
</dbReference>
<dbReference type="PANTHER" id="PTHR23115">
    <property type="entry name" value="TRANSLATION FACTOR"/>
    <property type="match status" value="1"/>
</dbReference>
<evidence type="ECO:0000259" key="9">
    <source>
        <dbReference type="PROSITE" id="PS51722"/>
    </source>
</evidence>
<dbReference type="InterPro" id="IPR000795">
    <property type="entry name" value="T_Tr_GTP-bd_dom"/>
</dbReference>
<comment type="catalytic activity">
    <reaction evidence="8">
        <text>GTP + H2O = GDP + phosphate + H(+)</text>
        <dbReference type="Rhea" id="RHEA:19669"/>
        <dbReference type="ChEBI" id="CHEBI:15377"/>
        <dbReference type="ChEBI" id="CHEBI:15378"/>
        <dbReference type="ChEBI" id="CHEBI:37565"/>
        <dbReference type="ChEBI" id="CHEBI:43474"/>
        <dbReference type="ChEBI" id="CHEBI:58189"/>
    </reaction>
    <physiologicalReaction direction="left-to-right" evidence="8">
        <dbReference type="Rhea" id="RHEA:19670"/>
    </physiologicalReaction>
</comment>
<dbReference type="CDD" id="cd01883">
    <property type="entry name" value="EF1_alpha"/>
    <property type="match status" value="1"/>
</dbReference>
<dbReference type="SUPFAM" id="SSF50447">
    <property type="entry name" value="Translation proteins"/>
    <property type="match status" value="1"/>
</dbReference>
<gene>
    <name evidence="10" type="ORF">DHA2_17460</name>
</gene>
<keyword evidence="3" id="KW-0963">Cytoplasm</keyword>
<dbReference type="GO" id="GO:0003746">
    <property type="term" value="F:translation elongation factor activity"/>
    <property type="evidence" value="ECO:0007669"/>
    <property type="project" value="UniProtKB-KW"/>
</dbReference>
<dbReference type="Pfam" id="PF00009">
    <property type="entry name" value="GTP_EFTU"/>
    <property type="match status" value="1"/>
</dbReference>
<comment type="similarity">
    <text evidence="2">Belongs to the TRAFAC class translation factor GTPase superfamily. Classic translation factor GTPase family. EF-Tu/EF-1A subfamily.</text>
</comment>
<feature type="non-terminal residue" evidence="10">
    <location>
        <position position="1"/>
    </location>
</feature>
<dbReference type="PROSITE" id="PS00301">
    <property type="entry name" value="G_TR_1"/>
    <property type="match status" value="1"/>
</dbReference>
<dbReference type="InterPro" id="IPR027417">
    <property type="entry name" value="P-loop_NTPase"/>
</dbReference>
<dbReference type="SUPFAM" id="SSF52540">
    <property type="entry name" value="P-loop containing nucleoside triphosphate hydrolases"/>
    <property type="match status" value="1"/>
</dbReference>
<keyword evidence="4" id="KW-0547">Nucleotide-binding</keyword>
<evidence type="ECO:0000313" key="10">
    <source>
        <dbReference type="EMBL" id="ESU39110.1"/>
    </source>
</evidence>
<evidence type="ECO:0000256" key="2">
    <source>
        <dbReference type="ARBA" id="ARBA00007249"/>
    </source>
</evidence>
<dbReference type="PRINTS" id="PR00315">
    <property type="entry name" value="ELONGATNFCT"/>
</dbReference>
<name>V6TQ08_GIAIN</name>
<dbReference type="InterPro" id="IPR031157">
    <property type="entry name" value="G_TR_CS"/>
</dbReference>
<dbReference type="VEuPathDB" id="GiardiaDB:GL50803_0017460"/>
<dbReference type="AlphaFoldDB" id="V6TQ08"/>
<dbReference type="VEuPathDB" id="GiardiaDB:QR46_1591"/>
<dbReference type="InterPro" id="IPR009001">
    <property type="entry name" value="Transl_elong_EF1A/Init_IF2_C"/>
</dbReference>
<evidence type="ECO:0000256" key="6">
    <source>
        <dbReference type="ARBA" id="ARBA00022917"/>
    </source>
</evidence>
<dbReference type="InterPro" id="IPR054696">
    <property type="entry name" value="GTP-eEF1A_C"/>
</dbReference>
<dbReference type="PROSITE" id="PS51722">
    <property type="entry name" value="G_TR_2"/>
    <property type="match status" value="1"/>
</dbReference>
<dbReference type="FunFam" id="3.40.50.300:FF:000204">
    <property type="entry name" value="Translation elongation factor Tu"/>
    <property type="match status" value="1"/>
</dbReference>